<evidence type="ECO:0000313" key="4">
    <source>
        <dbReference type="EMBL" id="OGY21829.1"/>
    </source>
</evidence>
<dbReference type="EMBL" id="MHCN01000010">
    <property type="protein sequence ID" value="OGY21829.1"/>
    <property type="molecule type" value="Genomic_DNA"/>
</dbReference>
<feature type="domain" description="LytR/CpsA/Psr regulator C-terminal" evidence="3">
    <location>
        <begin position="389"/>
        <end position="446"/>
    </location>
</feature>
<dbReference type="InterPro" id="IPR027381">
    <property type="entry name" value="LytR/CpsA/Psr_C"/>
</dbReference>
<dbReference type="Gene3D" id="3.30.1490.300">
    <property type="match status" value="1"/>
</dbReference>
<dbReference type="SUPFAM" id="SSF53067">
    <property type="entry name" value="Actin-like ATPase domain"/>
    <property type="match status" value="1"/>
</dbReference>
<dbReference type="InterPro" id="IPR043129">
    <property type="entry name" value="ATPase_NBD"/>
</dbReference>
<evidence type="ECO:0000259" key="3">
    <source>
        <dbReference type="Pfam" id="PF13399"/>
    </source>
</evidence>
<keyword evidence="2" id="KW-0812">Transmembrane</keyword>
<dbReference type="AlphaFoldDB" id="A0A1G1W2C6"/>
<dbReference type="Gene3D" id="3.30.70.2390">
    <property type="match status" value="1"/>
</dbReference>
<comment type="caution">
    <text evidence="4">The sequence shown here is derived from an EMBL/GenBank/DDBJ whole genome shotgun (WGS) entry which is preliminary data.</text>
</comment>
<dbReference type="STRING" id="1802591.A2113_00680"/>
<accession>A0A1G1W2C6</accession>
<name>A0A1G1W2C6_9BACT</name>
<keyword evidence="2" id="KW-1133">Transmembrane helix</keyword>
<feature type="transmembrane region" description="Helical" evidence="2">
    <location>
        <begin position="315"/>
        <end position="334"/>
    </location>
</feature>
<keyword evidence="2" id="KW-0472">Membrane</keyword>
<dbReference type="Gene3D" id="3.30.420.40">
    <property type="match status" value="1"/>
</dbReference>
<protein>
    <recommendedName>
        <fullName evidence="3">LytR/CpsA/Psr regulator C-terminal domain-containing protein</fullName>
    </recommendedName>
</protein>
<dbReference type="Pfam" id="PF13399">
    <property type="entry name" value="LytR_C"/>
    <property type="match status" value="1"/>
</dbReference>
<feature type="region of interest" description="Disordered" evidence="1">
    <location>
        <begin position="358"/>
        <end position="378"/>
    </location>
</feature>
<dbReference type="Proteomes" id="UP000176299">
    <property type="component" value="Unassembled WGS sequence"/>
</dbReference>
<evidence type="ECO:0000256" key="2">
    <source>
        <dbReference type="SAM" id="Phobius"/>
    </source>
</evidence>
<evidence type="ECO:0000313" key="5">
    <source>
        <dbReference type="Proteomes" id="UP000176299"/>
    </source>
</evidence>
<evidence type="ECO:0000256" key="1">
    <source>
        <dbReference type="SAM" id="MobiDB-lite"/>
    </source>
</evidence>
<organism evidence="4 5">
    <name type="scientific">Candidatus Woykebacteria bacterium GWA1_44_8</name>
    <dbReference type="NCBI Taxonomy" id="1802591"/>
    <lineage>
        <taxon>Bacteria</taxon>
        <taxon>Candidatus Woykeibacteriota</taxon>
    </lineage>
</organism>
<reference evidence="4 5" key="1">
    <citation type="journal article" date="2016" name="Nat. Commun.">
        <title>Thousands of microbial genomes shed light on interconnected biogeochemical processes in an aquifer system.</title>
        <authorList>
            <person name="Anantharaman K."/>
            <person name="Brown C.T."/>
            <person name="Hug L.A."/>
            <person name="Sharon I."/>
            <person name="Castelle C.J."/>
            <person name="Probst A.J."/>
            <person name="Thomas B.C."/>
            <person name="Singh A."/>
            <person name="Wilkins M.J."/>
            <person name="Karaoz U."/>
            <person name="Brodie E.L."/>
            <person name="Williams K.H."/>
            <person name="Hubbard S.S."/>
            <person name="Banfield J.F."/>
        </authorList>
    </citation>
    <scope>NUCLEOTIDE SEQUENCE [LARGE SCALE GENOMIC DNA]</scope>
</reference>
<sequence>MLFGPKFACLTFSDTNLKILTAKTGAKGVKVYYFAKKPLPEGIVLNGQIVDENLFNEALKAFFLENYDGLKTRNLVLGLNETEVFLTTVSFDKKPKNLTKAIEEKIAPKLPFDLTTSYLTYHEISERTYQVAAAKAEVLQQLTSLFEGAGFSLKAIVPTPLSFFKLVGPLRTPYLFVSQEEDLIYSLVGNNGIAFSSTARLKKQAIDNEKEIIKLAEEIIEEEYNPGKTEPLQNVFVLGKDAEFIKTFFDSQNFNAKGVNPPVRLSRQVQGDAADFSRCLALSFFDKTVFSFPKLANFKPKEVSRVPKESKKSNLKYLAIPLVIALAAALFLLWPTIKEFFFQNDGKYIEPTKVATNTSLPKQATPPADQSVATPSTQPKEQINKAGFKIQVLNGTGKVGAATNMRDFLVSKGYSVVGTGNADNFNYQLTIIRLKESKKEITEHLTKDLEERYAISVGSPLSEGESFDILIIVGGD</sequence>
<proteinExistence type="predicted"/>
<gene>
    <name evidence="4" type="ORF">A2113_00680</name>
</gene>